<comment type="caution">
    <text evidence="2">The sequence shown here is derived from an EMBL/GenBank/DDBJ whole genome shotgun (WGS) entry which is preliminary data.</text>
</comment>
<feature type="region of interest" description="Disordered" evidence="1">
    <location>
        <begin position="1"/>
        <end position="50"/>
    </location>
</feature>
<feature type="region of interest" description="Disordered" evidence="1">
    <location>
        <begin position="73"/>
        <end position="116"/>
    </location>
</feature>
<evidence type="ECO:0000313" key="2">
    <source>
        <dbReference type="EMBL" id="TTK94554.1"/>
    </source>
</evidence>
<dbReference type="EMBL" id="VCAZ01000231">
    <property type="protein sequence ID" value="TTK94554.1"/>
    <property type="molecule type" value="Genomic_DNA"/>
</dbReference>
<dbReference type="AlphaFoldDB" id="A0A556VCF5"/>
<gene>
    <name evidence="2" type="ORF">Baya_15725</name>
</gene>
<evidence type="ECO:0000313" key="3">
    <source>
        <dbReference type="Proteomes" id="UP000319801"/>
    </source>
</evidence>
<dbReference type="Proteomes" id="UP000319801">
    <property type="component" value="Unassembled WGS sequence"/>
</dbReference>
<proteinExistence type="predicted"/>
<keyword evidence="3" id="KW-1185">Reference proteome</keyword>
<sequence>MAQAAKQLRKNKDLAEAAAQEQGEKEEEKIKKRNRSRDRRRKSLISAAISQAVMGPVQLSTLSYAKSCFSEARGLTGDTGTEGGGGKSGTDMRQAGGRYRVRKALPTRDAPQPDPL</sequence>
<evidence type="ECO:0000256" key="1">
    <source>
        <dbReference type="SAM" id="MobiDB-lite"/>
    </source>
</evidence>
<organism evidence="2 3">
    <name type="scientific">Bagarius yarrelli</name>
    <name type="common">Goonch</name>
    <name type="synonym">Bagrus yarrelli</name>
    <dbReference type="NCBI Taxonomy" id="175774"/>
    <lineage>
        <taxon>Eukaryota</taxon>
        <taxon>Metazoa</taxon>
        <taxon>Chordata</taxon>
        <taxon>Craniata</taxon>
        <taxon>Vertebrata</taxon>
        <taxon>Euteleostomi</taxon>
        <taxon>Actinopterygii</taxon>
        <taxon>Neopterygii</taxon>
        <taxon>Teleostei</taxon>
        <taxon>Ostariophysi</taxon>
        <taxon>Siluriformes</taxon>
        <taxon>Sisoridae</taxon>
        <taxon>Sisorinae</taxon>
        <taxon>Bagarius</taxon>
    </lineage>
</organism>
<protein>
    <submittedName>
        <fullName evidence="2">Uncharacterized protein</fullName>
    </submittedName>
</protein>
<name>A0A556VCF5_BAGYA</name>
<reference evidence="2 3" key="1">
    <citation type="journal article" date="2019" name="Genome Biol. Evol.">
        <title>Whole-Genome Sequencing of the Giant Devil Catfish, Bagarius yarrelli.</title>
        <authorList>
            <person name="Jiang W."/>
            <person name="Lv Y."/>
            <person name="Cheng L."/>
            <person name="Yang K."/>
            <person name="Chao B."/>
            <person name="Wang X."/>
            <person name="Li Y."/>
            <person name="Pan X."/>
            <person name="You X."/>
            <person name="Zhang Y."/>
            <person name="Yang J."/>
            <person name="Li J."/>
            <person name="Zhang X."/>
            <person name="Liu S."/>
            <person name="Sun C."/>
            <person name="Yang J."/>
            <person name="Shi Q."/>
        </authorList>
    </citation>
    <scope>NUCLEOTIDE SEQUENCE [LARGE SCALE GENOMIC DNA]</scope>
    <source>
        <strain evidence="2">JWS20170419001</strain>
        <tissue evidence="2">Muscle</tissue>
    </source>
</reference>
<accession>A0A556VCF5</accession>
<feature type="compositionally biased region" description="Basic residues" evidence="1">
    <location>
        <begin position="31"/>
        <end position="43"/>
    </location>
</feature>